<evidence type="ECO:0000256" key="1">
    <source>
        <dbReference type="SAM" id="MobiDB-lite"/>
    </source>
</evidence>
<gene>
    <name evidence="2" type="ORF">H6G83_19515</name>
</gene>
<name>A0ABR8D6H3_9NOST</name>
<accession>A0ABR8D6H3</accession>
<protein>
    <submittedName>
        <fullName evidence="2">Uncharacterized protein</fullName>
    </submittedName>
</protein>
<proteinExistence type="predicted"/>
<dbReference type="Proteomes" id="UP000661112">
    <property type="component" value="Unassembled WGS sequence"/>
</dbReference>
<comment type="caution">
    <text evidence="2">The sequence shown here is derived from an EMBL/GenBank/DDBJ whole genome shotgun (WGS) entry which is preliminary data.</text>
</comment>
<reference evidence="2 3" key="1">
    <citation type="journal article" date="2020" name="ISME J.">
        <title>Comparative genomics reveals insights into cyanobacterial evolution and habitat adaptation.</title>
        <authorList>
            <person name="Chen M.Y."/>
            <person name="Teng W.K."/>
            <person name="Zhao L."/>
            <person name="Hu C.X."/>
            <person name="Zhou Y.K."/>
            <person name="Han B.P."/>
            <person name="Song L.R."/>
            <person name="Shu W.S."/>
        </authorList>
    </citation>
    <scope>NUCLEOTIDE SEQUENCE [LARGE SCALE GENOMIC DNA]</scope>
    <source>
        <strain evidence="2 3">FACHB-119</strain>
    </source>
</reference>
<feature type="region of interest" description="Disordered" evidence="1">
    <location>
        <begin position="37"/>
        <end position="63"/>
    </location>
</feature>
<keyword evidence="3" id="KW-1185">Reference proteome</keyword>
<dbReference type="RefSeq" id="WP_190475334.1">
    <property type="nucleotide sequence ID" value="NZ_JACJSG010000027.1"/>
</dbReference>
<evidence type="ECO:0000313" key="3">
    <source>
        <dbReference type="Proteomes" id="UP000661112"/>
    </source>
</evidence>
<sequence length="85" mass="9404">MIRCIQSLYIIYVVQIHKKLVYTNILHLALAIRNRGYTNPVPPGTPTPEASYGSPPGASSRTCGCTHRLRRLTQNKGFLTRAGGH</sequence>
<dbReference type="EMBL" id="JACJSG010000027">
    <property type="protein sequence ID" value="MBD2502764.1"/>
    <property type="molecule type" value="Genomic_DNA"/>
</dbReference>
<organism evidence="2 3">
    <name type="scientific">Anabaena azotica FACHB-119</name>
    <dbReference type="NCBI Taxonomy" id="947527"/>
    <lineage>
        <taxon>Bacteria</taxon>
        <taxon>Bacillati</taxon>
        <taxon>Cyanobacteriota</taxon>
        <taxon>Cyanophyceae</taxon>
        <taxon>Nostocales</taxon>
        <taxon>Nostocaceae</taxon>
        <taxon>Anabaena</taxon>
        <taxon>Anabaena azotica</taxon>
    </lineage>
</organism>
<evidence type="ECO:0000313" key="2">
    <source>
        <dbReference type="EMBL" id="MBD2502764.1"/>
    </source>
</evidence>